<dbReference type="PANTHER" id="PTHR14918">
    <property type="entry name" value="KICSTOR COMPLEX PROTEIN SZT2"/>
    <property type="match status" value="1"/>
</dbReference>
<dbReference type="GO" id="GO:0005777">
    <property type="term" value="C:peroxisome"/>
    <property type="evidence" value="ECO:0007669"/>
    <property type="project" value="InterPro"/>
</dbReference>
<accession>A0A183HB69</accession>
<reference evidence="3" key="1">
    <citation type="submission" date="2016-06" db="UniProtKB">
        <authorList>
            <consortium name="WormBaseParasite"/>
        </authorList>
    </citation>
    <scope>IDENTIFICATION</scope>
</reference>
<evidence type="ECO:0000313" key="3">
    <source>
        <dbReference type="WBParaSite" id="OFLC_0000473001-mRNA-1"/>
    </source>
</evidence>
<dbReference type="STRING" id="387005.A0A183HB69"/>
<sequence length="260" mass="30052">MLAYNYQYSEAILKYGADSRSNIIPTAVEEVLHDQKGLNTSSMRFLPQIAPFVPRQHLLYLLSKGETATLYLYNYSSDAAEQVYQMVANVLSWQNARSRLLREIGLHKMGVTHLSGRITPTGEELVWLNSDLLNEYEIPQHGSQNFDKRLVSGVHYIQAEPLMHLYRHTTSAFLPFNLNSNNLFEDQCSQMMKSMLYDCEQFNRIHAELISGADEIRESDLLKIISRSREVHFIRSPLLLFPKWRKLVAVVRRGTENAMR</sequence>
<dbReference type="PANTHER" id="PTHR14918:SF3">
    <property type="entry name" value="KICSTOR COMPLEX PROTEIN SZT2"/>
    <property type="match status" value="1"/>
</dbReference>
<protein>
    <submittedName>
        <fullName evidence="3">TauD domain-containing protein</fullName>
    </submittedName>
</protein>
<dbReference type="Proteomes" id="UP000267606">
    <property type="component" value="Unassembled WGS sequence"/>
</dbReference>
<evidence type="ECO:0000313" key="2">
    <source>
        <dbReference type="Proteomes" id="UP000267606"/>
    </source>
</evidence>
<dbReference type="WBParaSite" id="OFLC_0000473001-mRNA-1">
    <property type="protein sequence ID" value="OFLC_0000473001-mRNA-1"/>
    <property type="gene ID" value="OFLC_0000473001"/>
</dbReference>
<dbReference type="EMBL" id="UZAJ01003741">
    <property type="protein sequence ID" value="VDO40888.1"/>
    <property type="molecule type" value="Genomic_DNA"/>
</dbReference>
<gene>
    <name evidence="1" type="ORF">OFLC_LOCUS4732</name>
</gene>
<reference evidence="1 2" key="2">
    <citation type="submission" date="2018-11" db="EMBL/GenBank/DDBJ databases">
        <authorList>
            <consortium name="Pathogen Informatics"/>
        </authorList>
    </citation>
    <scope>NUCLEOTIDE SEQUENCE [LARGE SCALE GENOMIC DNA]</scope>
</reference>
<organism evidence="3">
    <name type="scientific">Onchocerca flexuosa</name>
    <dbReference type="NCBI Taxonomy" id="387005"/>
    <lineage>
        <taxon>Eukaryota</taxon>
        <taxon>Metazoa</taxon>
        <taxon>Ecdysozoa</taxon>
        <taxon>Nematoda</taxon>
        <taxon>Chromadorea</taxon>
        <taxon>Rhabditida</taxon>
        <taxon>Spirurina</taxon>
        <taxon>Spiruromorpha</taxon>
        <taxon>Filarioidea</taxon>
        <taxon>Onchocercidae</taxon>
        <taxon>Onchocerca</taxon>
    </lineage>
</organism>
<dbReference type="AlphaFoldDB" id="A0A183HB69"/>
<name>A0A183HB69_9BILA</name>
<keyword evidence="2" id="KW-1185">Reference proteome</keyword>
<evidence type="ECO:0000313" key="1">
    <source>
        <dbReference type="EMBL" id="VDO40888.1"/>
    </source>
</evidence>
<dbReference type="InterPro" id="IPR033228">
    <property type="entry name" value="SZT2"/>
</dbReference>
<proteinExistence type="predicted"/>